<dbReference type="EMBL" id="JRTT01000029">
    <property type="protein sequence ID" value="KHD75278.1"/>
    <property type="molecule type" value="Genomic_DNA"/>
</dbReference>
<dbReference type="PANTHER" id="PTHR44068:SF11">
    <property type="entry name" value="GERANYL DIPHOSPHATE 2-C-METHYLTRANSFERASE"/>
    <property type="match status" value="1"/>
</dbReference>
<dbReference type="Proteomes" id="UP000054537">
    <property type="component" value="Unassembled WGS sequence"/>
</dbReference>
<keyword evidence="4" id="KW-1185">Reference proteome</keyword>
<evidence type="ECO:0000259" key="2">
    <source>
        <dbReference type="Pfam" id="PF08241"/>
    </source>
</evidence>
<dbReference type="CDD" id="cd02440">
    <property type="entry name" value="AdoMet_MTases"/>
    <property type="match status" value="1"/>
</dbReference>
<keyword evidence="1 3" id="KW-0808">Transferase</keyword>
<dbReference type="Pfam" id="PF08241">
    <property type="entry name" value="Methyltransf_11"/>
    <property type="match status" value="1"/>
</dbReference>
<dbReference type="Gene3D" id="3.40.50.150">
    <property type="entry name" value="Vaccinia Virus protein VP39"/>
    <property type="match status" value="1"/>
</dbReference>
<name>A0A0A6UJQ5_ACTUT</name>
<evidence type="ECO:0000313" key="4">
    <source>
        <dbReference type="Proteomes" id="UP000054537"/>
    </source>
</evidence>
<accession>A0A0A6UJQ5</accession>
<evidence type="ECO:0000256" key="1">
    <source>
        <dbReference type="ARBA" id="ARBA00022679"/>
    </source>
</evidence>
<comment type="caution">
    <text evidence="3">The sequence shown here is derived from an EMBL/GenBank/DDBJ whole genome shotgun (WGS) entry which is preliminary data.</text>
</comment>
<feature type="domain" description="Methyltransferase type 11" evidence="2">
    <location>
        <begin position="18"/>
        <end position="120"/>
    </location>
</feature>
<dbReference type="STRING" id="1869.MB27_23740"/>
<sequence>MLTVDYDRLDVRPGMRVLDLGCGEGRHTFEAYRRGADVVALDLNAKDLATTRQWCAAMELAGEVPATASATTVQGNLLSLPFPDASFDRIIASEVLEHIPDDVTAIAELTRVLKPGGLAAVTVPRWLPERVCWALSDEYHANEGGHVRIYKEDELAGRLRAAGLKVTGNGFAHALHSPYWWLKCAIGDAAPTRAYHKLLVWDIVDKPVFTRVLEQALNPLIGKSVVIYLAKEEVAVGVGA</sequence>
<dbReference type="GO" id="GO:0032259">
    <property type="term" value="P:methylation"/>
    <property type="evidence" value="ECO:0007669"/>
    <property type="project" value="UniProtKB-KW"/>
</dbReference>
<dbReference type="SUPFAM" id="SSF53335">
    <property type="entry name" value="S-adenosyl-L-methionine-dependent methyltransferases"/>
    <property type="match status" value="1"/>
</dbReference>
<gene>
    <name evidence="3" type="ORF">MB27_23740</name>
</gene>
<dbReference type="RefSeq" id="WP_043527777.1">
    <property type="nucleotide sequence ID" value="NZ_BAABKU010000004.1"/>
</dbReference>
<dbReference type="AlphaFoldDB" id="A0A0A6UJQ5"/>
<protein>
    <submittedName>
        <fullName evidence="3">Methyltransferase</fullName>
    </submittedName>
</protein>
<dbReference type="eggNOG" id="COG2226">
    <property type="taxonomic scope" value="Bacteria"/>
</dbReference>
<dbReference type="InterPro" id="IPR029063">
    <property type="entry name" value="SAM-dependent_MTases_sf"/>
</dbReference>
<organism evidence="3 4">
    <name type="scientific">Actinoplanes utahensis</name>
    <dbReference type="NCBI Taxonomy" id="1869"/>
    <lineage>
        <taxon>Bacteria</taxon>
        <taxon>Bacillati</taxon>
        <taxon>Actinomycetota</taxon>
        <taxon>Actinomycetes</taxon>
        <taxon>Micromonosporales</taxon>
        <taxon>Micromonosporaceae</taxon>
        <taxon>Actinoplanes</taxon>
    </lineage>
</organism>
<evidence type="ECO:0000313" key="3">
    <source>
        <dbReference type="EMBL" id="KHD75278.1"/>
    </source>
</evidence>
<dbReference type="GO" id="GO:0008757">
    <property type="term" value="F:S-adenosylmethionine-dependent methyltransferase activity"/>
    <property type="evidence" value="ECO:0007669"/>
    <property type="project" value="InterPro"/>
</dbReference>
<dbReference type="OrthoDB" id="3636702at2"/>
<dbReference type="PANTHER" id="PTHR44068">
    <property type="entry name" value="ZGC:194242"/>
    <property type="match status" value="1"/>
</dbReference>
<reference evidence="3 4" key="1">
    <citation type="submission" date="2014-10" db="EMBL/GenBank/DDBJ databases">
        <title>Draft genome sequence of Actinoplanes utahensis NRRL 12052.</title>
        <authorList>
            <person name="Velasco-Bucheli B."/>
            <person name="del Cerro C."/>
            <person name="Hormigo D."/>
            <person name="Garcia J.L."/>
            <person name="Acebal C."/>
            <person name="Arroyo M."/>
            <person name="de la Mata I."/>
        </authorList>
    </citation>
    <scope>NUCLEOTIDE SEQUENCE [LARGE SCALE GENOMIC DNA]</scope>
    <source>
        <strain evidence="3 4">NRRL 12052</strain>
    </source>
</reference>
<dbReference type="InterPro" id="IPR050447">
    <property type="entry name" value="Erg6_SMT_methyltransf"/>
</dbReference>
<keyword evidence="3" id="KW-0489">Methyltransferase</keyword>
<dbReference type="InterPro" id="IPR013216">
    <property type="entry name" value="Methyltransf_11"/>
</dbReference>
<proteinExistence type="predicted"/>